<dbReference type="Pfam" id="PF16321">
    <property type="entry name" value="Ribosom_S30AE_C"/>
    <property type="match status" value="1"/>
</dbReference>
<dbReference type="InterPro" id="IPR034694">
    <property type="entry name" value="HPF_long/plastid"/>
</dbReference>
<evidence type="ECO:0000313" key="5">
    <source>
        <dbReference type="Proteomes" id="UP000320585"/>
    </source>
</evidence>
<dbReference type="GO" id="GO:0022627">
    <property type="term" value="C:cytosolic small ribosomal subunit"/>
    <property type="evidence" value="ECO:0007669"/>
    <property type="project" value="TreeGrafter"/>
</dbReference>
<reference evidence="5" key="1">
    <citation type="submission" date="2019-05" db="EMBL/GenBank/DDBJ databases">
        <title>Complete genome sequencing of Dialister sp. strain 5BBH33.</title>
        <authorList>
            <person name="Sakamoto M."/>
            <person name="Murakami T."/>
            <person name="Mori H."/>
        </authorList>
    </citation>
    <scope>NUCLEOTIDE SEQUENCE [LARGE SCALE GENOMIC DNA]</scope>
    <source>
        <strain evidence="5">5BBH33</strain>
    </source>
</reference>
<dbReference type="NCBIfam" id="TIGR00741">
    <property type="entry name" value="yfiA"/>
    <property type="match status" value="1"/>
</dbReference>
<dbReference type="Gene3D" id="3.30.160.100">
    <property type="entry name" value="Ribosome hibernation promotion factor-like"/>
    <property type="match status" value="1"/>
</dbReference>
<evidence type="ECO:0000256" key="1">
    <source>
        <dbReference type="ARBA" id="ARBA00022845"/>
    </source>
</evidence>
<evidence type="ECO:0000313" key="4">
    <source>
        <dbReference type="EMBL" id="BBK24895.1"/>
    </source>
</evidence>
<dbReference type="InterPro" id="IPR032528">
    <property type="entry name" value="Ribosom_S30AE_C"/>
</dbReference>
<comment type="subcellular location">
    <subcellularLocation>
        <location evidence="2">Cytoplasm</location>
    </subcellularLocation>
</comment>
<name>A0A8D5A5V5_9FIRM</name>
<keyword evidence="2" id="KW-0963">Cytoplasm</keyword>
<dbReference type="Pfam" id="PF02482">
    <property type="entry name" value="Ribosomal_S30AE"/>
    <property type="match status" value="1"/>
</dbReference>
<evidence type="ECO:0000259" key="3">
    <source>
        <dbReference type="Pfam" id="PF16321"/>
    </source>
</evidence>
<dbReference type="PANTHER" id="PTHR33231">
    <property type="entry name" value="30S RIBOSOMAL PROTEIN"/>
    <property type="match status" value="1"/>
</dbReference>
<proteinExistence type="inferred from homology"/>
<dbReference type="InterPro" id="IPR003489">
    <property type="entry name" value="RHF/RaiA"/>
</dbReference>
<dbReference type="InterPro" id="IPR036567">
    <property type="entry name" value="RHF-like"/>
</dbReference>
<organism evidence="4 5">
    <name type="scientific">Dialister hominis</name>
    <dbReference type="NCBI Taxonomy" id="2582419"/>
    <lineage>
        <taxon>Bacteria</taxon>
        <taxon>Bacillati</taxon>
        <taxon>Bacillota</taxon>
        <taxon>Negativicutes</taxon>
        <taxon>Veillonellales</taxon>
        <taxon>Veillonellaceae</taxon>
        <taxon>Dialister</taxon>
    </lineage>
</organism>
<protein>
    <recommendedName>
        <fullName evidence="2">Ribosome hibernation promoting factor</fullName>
        <shortName evidence="2">HPF</shortName>
    </recommendedName>
</protein>
<dbReference type="CDD" id="cd00552">
    <property type="entry name" value="RaiA"/>
    <property type="match status" value="1"/>
</dbReference>
<comment type="similarity">
    <text evidence="2">Belongs to the HPF/YfiA ribosome-associated protein family. Long HPF subfamily.</text>
</comment>
<feature type="domain" description="Sigma 54 modulation/S30EA ribosomal protein C-terminal" evidence="3">
    <location>
        <begin position="120"/>
        <end position="174"/>
    </location>
</feature>
<dbReference type="RefSeq" id="WP_022382770.1">
    <property type="nucleotide sequence ID" value="NZ_AP019697.1"/>
</dbReference>
<dbReference type="GO" id="GO:0045900">
    <property type="term" value="P:negative regulation of translational elongation"/>
    <property type="evidence" value="ECO:0007669"/>
    <property type="project" value="TreeGrafter"/>
</dbReference>
<dbReference type="HAMAP" id="MF_00839">
    <property type="entry name" value="HPF"/>
    <property type="match status" value="1"/>
</dbReference>
<dbReference type="GeneID" id="92716051"/>
<accession>A0A8D5A5V5</accession>
<evidence type="ECO:0000256" key="2">
    <source>
        <dbReference type="HAMAP-Rule" id="MF_00839"/>
    </source>
</evidence>
<dbReference type="InterPro" id="IPR050574">
    <property type="entry name" value="HPF/YfiA_ribosome-assoc"/>
</dbReference>
<comment type="subunit">
    <text evidence="2">Interacts with 100S ribosomes.</text>
</comment>
<dbReference type="SUPFAM" id="SSF69754">
    <property type="entry name" value="Ribosome binding protein Y (YfiA homologue)"/>
    <property type="match status" value="1"/>
</dbReference>
<dbReference type="OrthoDB" id="9794975at2"/>
<dbReference type="InterPro" id="IPR038416">
    <property type="entry name" value="Ribosom_S30AE_C_sf"/>
</dbReference>
<comment type="function">
    <text evidence="2">Required for dimerization of active 70S ribosomes into 100S ribosomes in stationary phase; 100S ribosomes are translationally inactive and sometimes present during exponential growth.</text>
</comment>
<keyword evidence="5" id="KW-1185">Reference proteome</keyword>
<sequence length="179" mass="20849">MELTVRGKNLEITDALHTYVEKHTGKIQRYFDKPIKINVLLRISNMTKTCEVTVFVDGVILRGVEKSDDMYKSIDLVFDKVERQIHKYKTRLAKKFKERNTLSKQFMQEEEAVQPVSESAFEIVKTKHFNITPMSPEEAILQMNLLGHSFFMFFNSETEGMAVVYRRDDGKYGLIDANK</sequence>
<dbReference type="AlphaFoldDB" id="A0A8D5A5V5"/>
<dbReference type="KEGG" id="dho:Dia5BBH33_08300"/>
<keyword evidence="1 2" id="KW-0810">Translation regulation</keyword>
<dbReference type="Proteomes" id="UP000320585">
    <property type="component" value="Chromosome"/>
</dbReference>
<dbReference type="EMBL" id="AP019697">
    <property type="protein sequence ID" value="BBK24895.1"/>
    <property type="molecule type" value="Genomic_DNA"/>
</dbReference>
<dbReference type="PANTHER" id="PTHR33231:SF1">
    <property type="entry name" value="30S RIBOSOMAL PROTEIN"/>
    <property type="match status" value="1"/>
</dbReference>
<gene>
    <name evidence="2" type="primary">hpf</name>
    <name evidence="4" type="ORF">Dia5BBH33_08300</name>
</gene>
<dbReference type="GO" id="GO:0043024">
    <property type="term" value="F:ribosomal small subunit binding"/>
    <property type="evidence" value="ECO:0007669"/>
    <property type="project" value="TreeGrafter"/>
</dbReference>
<dbReference type="Gene3D" id="3.30.505.50">
    <property type="entry name" value="Sigma 54 modulation/S30EA ribosomal protein, C-terminal domain"/>
    <property type="match status" value="1"/>
</dbReference>